<dbReference type="CDD" id="cd13578">
    <property type="entry name" value="PBP2_Bug27"/>
    <property type="match status" value="1"/>
</dbReference>
<dbReference type="InterPro" id="IPR042100">
    <property type="entry name" value="Bug_dom1"/>
</dbReference>
<dbReference type="PANTHER" id="PTHR42928">
    <property type="entry name" value="TRICARBOXYLATE-BINDING PROTEIN"/>
    <property type="match status" value="1"/>
</dbReference>
<dbReference type="InterPro" id="IPR005064">
    <property type="entry name" value="BUG"/>
</dbReference>
<keyword evidence="3" id="KW-0675">Receptor</keyword>
<gene>
    <name evidence="3" type="ORF">EDC64_101177</name>
</gene>
<proteinExistence type="inferred from homology"/>
<dbReference type="Gene3D" id="3.40.190.150">
    <property type="entry name" value="Bordetella uptake gene, domain 1"/>
    <property type="match status" value="1"/>
</dbReference>
<dbReference type="AlphaFoldDB" id="A0A4V2UYJ6"/>
<reference evidence="3 4" key="1">
    <citation type="submission" date="2019-03" db="EMBL/GenBank/DDBJ databases">
        <title>Genomic Encyclopedia of Type Strains, Phase IV (KMG-IV): sequencing the most valuable type-strain genomes for metagenomic binning, comparative biology and taxonomic classification.</title>
        <authorList>
            <person name="Goeker M."/>
        </authorList>
    </citation>
    <scope>NUCLEOTIDE SEQUENCE [LARGE SCALE GENOMIC DNA]</scope>
    <source>
        <strain evidence="3 4">DSM 9035</strain>
    </source>
</reference>
<dbReference type="PIRSF" id="PIRSF017082">
    <property type="entry name" value="YflP"/>
    <property type="match status" value="1"/>
</dbReference>
<keyword evidence="4" id="KW-1185">Reference proteome</keyword>
<accession>A0A4V2UYJ6</accession>
<evidence type="ECO:0000313" key="3">
    <source>
        <dbReference type="EMBL" id="TCT07658.1"/>
    </source>
</evidence>
<dbReference type="PANTHER" id="PTHR42928:SF5">
    <property type="entry name" value="BLR1237 PROTEIN"/>
    <property type="match status" value="1"/>
</dbReference>
<dbReference type="OrthoDB" id="7375033at2"/>
<comment type="similarity">
    <text evidence="1">Belongs to the UPF0065 (bug) family.</text>
</comment>
<feature type="signal peptide" evidence="2">
    <location>
        <begin position="1"/>
        <end position="23"/>
    </location>
</feature>
<dbReference type="Proteomes" id="UP000294664">
    <property type="component" value="Unassembled WGS sequence"/>
</dbReference>
<name>A0A4V2UYJ6_9HYPH</name>
<dbReference type="Pfam" id="PF03401">
    <property type="entry name" value="TctC"/>
    <property type="match status" value="1"/>
</dbReference>
<evidence type="ECO:0000313" key="4">
    <source>
        <dbReference type="Proteomes" id="UP000294664"/>
    </source>
</evidence>
<evidence type="ECO:0000256" key="2">
    <source>
        <dbReference type="SAM" id="SignalP"/>
    </source>
</evidence>
<organism evidence="3 4">
    <name type="scientific">Aquabacter spiritensis</name>
    <dbReference type="NCBI Taxonomy" id="933073"/>
    <lineage>
        <taxon>Bacteria</taxon>
        <taxon>Pseudomonadati</taxon>
        <taxon>Pseudomonadota</taxon>
        <taxon>Alphaproteobacteria</taxon>
        <taxon>Hyphomicrobiales</taxon>
        <taxon>Xanthobacteraceae</taxon>
        <taxon>Aquabacter</taxon>
    </lineage>
</organism>
<feature type="chain" id="PRO_5020203868" evidence="2">
    <location>
        <begin position="24"/>
        <end position="323"/>
    </location>
</feature>
<keyword evidence="2" id="KW-0732">Signal</keyword>
<protein>
    <submittedName>
        <fullName evidence="3">Tripartite-type tricarboxylate transporter receptor subunit TctC</fullName>
    </submittedName>
</protein>
<dbReference type="SUPFAM" id="SSF53850">
    <property type="entry name" value="Periplasmic binding protein-like II"/>
    <property type="match status" value="1"/>
</dbReference>
<dbReference type="Gene3D" id="3.40.190.10">
    <property type="entry name" value="Periplasmic binding protein-like II"/>
    <property type="match status" value="1"/>
</dbReference>
<comment type="caution">
    <text evidence="3">The sequence shown here is derived from an EMBL/GenBank/DDBJ whole genome shotgun (WGS) entry which is preliminary data.</text>
</comment>
<dbReference type="RefSeq" id="WP_132028688.1">
    <property type="nucleotide sequence ID" value="NZ_SMAI01000001.1"/>
</dbReference>
<dbReference type="EMBL" id="SMAI01000001">
    <property type="protein sequence ID" value="TCT07658.1"/>
    <property type="molecule type" value="Genomic_DNA"/>
</dbReference>
<evidence type="ECO:0000256" key="1">
    <source>
        <dbReference type="ARBA" id="ARBA00006987"/>
    </source>
</evidence>
<sequence length="323" mass="33289">MISRRFAAALGAALLLAPGIVAAQDAYPSRPIKMVVGFPAGSTTDVASRIVAQHMSTTLGQPVVVDNRPGASSNTAAGVVANGPADGYTLFVTTIANTINESLQPSAAVDLAKVFAPIAQIGSVPNILVVHPSLEVVAVPELIAAAKKTPGRITYASSGIGTSPHLSGELFSMMADIKMLHVPYKGSSPAVTDLLSGQVLVMFSPASTVLPHIKSGKLKALAVTSAKRTEAAPDLPTIAEFGLTGFETSVWFGLEAPKATPPDVIAKLSVAVAKAQQAPEVREQFKAQGIDIVVAGPEAFGRAIQSEVEKWAQVVKTAGIKAQ</sequence>